<keyword evidence="3" id="KW-1185">Reference proteome</keyword>
<sequence>MTKITRLIMIWIAITMMGGCAVNASKDMGQEFRASESSLLDSTKAKLLLWRNARFINGGVYSAFFINDQRVAEFRSGLVEVELEPGSHTITFVIPSNYVELSQTPSEITDSQFVCNLKADFDAGNVYSLYFDESLRNPNLPRGCRRLSGIIDGVHPDAYGQTVYQTDVALIMKPSEVIEHARQEKATSISEKSHIEKIAAVTSTTGVSTNNIGVTTELVSPLTNDTDPSTGTTFKSESHLPASATPDISTKPTSSQGKHEPVAAPESTKEPEKTKQPANLAPVVDSNSITDGGYQWKQTQTELNKLPEVLRGGYQLYNELFFYPEGYFLRLSWRLNPNSNKQENGSIKSGAWKVNSDKLRTQEYLWSRGNRYAYRENVYQINSDQLVLISNTVYHIADTSSGSIGQAEKYPNDKNIWVATKGDGPRLFHEYLNGEFSQYIGEETRRRLSIEHAKEKAISPTKWKGDNAIQPWENR</sequence>
<name>A0A3S0KP50_9GAMM</name>
<evidence type="ECO:0000256" key="1">
    <source>
        <dbReference type="SAM" id="MobiDB-lite"/>
    </source>
</evidence>
<dbReference type="RefSeq" id="WP_126506410.1">
    <property type="nucleotide sequence ID" value="NZ_RXNV01000006.1"/>
</dbReference>
<feature type="region of interest" description="Disordered" evidence="1">
    <location>
        <begin position="219"/>
        <end position="287"/>
    </location>
</feature>
<dbReference type="Proteomes" id="UP000282060">
    <property type="component" value="Unassembled WGS sequence"/>
</dbReference>
<dbReference type="OrthoDB" id="5732447at2"/>
<comment type="caution">
    <text evidence="2">The sequence shown here is derived from an EMBL/GenBank/DDBJ whole genome shotgun (WGS) entry which is preliminary data.</text>
</comment>
<feature type="compositionally biased region" description="Basic and acidic residues" evidence="1">
    <location>
        <begin position="257"/>
        <end position="275"/>
    </location>
</feature>
<dbReference type="AlphaFoldDB" id="A0A3S0KP50"/>
<protein>
    <recommendedName>
        <fullName evidence="4">DUF2846 domain-containing protein</fullName>
    </recommendedName>
</protein>
<evidence type="ECO:0008006" key="4">
    <source>
        <dbReference type="Google" id="ProtNLM"/>
    </source>
</evidence>
<gene>
    <name evidence="2" type="ORF">EKG39_14180</name>
</gene>
<feature type="compositionally biased region" description="Polar residues" evidence="1">
    <location>
        <begin position="219"/>
        <end position="235"/>
    </location>
</feature>
<evidence type="ECO:0000313" key="2">
    <source>
        <dbReference type="EMBL" id="RTR31212.1"/>
    </source>
</evidence>
<evidence type="ECO:0000313" key="3">
    <source>
        <dbReference type="Proteomes" id="UP000282060"/>
    </source>
</evidence>
<proteinExistence type="predicted"/>
<organism evidence="2 3">
    <name type="scientific">Shewanella atlantica</name>
    <dbReference type="NCBI Taxonomy" id="271099"/>
    <lineage>
        <taxon>Bacteria</taxon>
        <taxon>Pseudomonadati</taxon>
        <taxon>Pseudomonadota</taxon>
        <taxon>Gammaproteobacteria</taxon>
        <taxon>Alteromonadales</taxon>
        <taxon>Shewanellaceae</taxon>
        <taxon>Shewanella</taxon>
    </lineage>
</organism>
<reference evidence="2 3" key="1">
    <citation type="submission" date="2018-12" db="EMBL/GenBank/DDBJ databases">
        <authorList>
            <person name="Yu L."/>
        </authorList>
    </citation>
    <scope>NUCLEOTIDE SEQUENCE [LARGE SCALE GENOMIC DNA]</scope>
    <source>
        <strain evidence="2 3">HAW-EB5</strain>
    </source>
</reference>
<dbReference type="EMBL" id="RXNV01000006">
    <property type="protein sequence ID" value="RTR31212.1"/>
    <property type="molecule type" value="Genomic_DNA"/>
</dbReference>
<dbReference type="PROSITE" id="PS51257">
    <property type="entry name" value="PROKAR_LIPOPROTEIN"/>
    <property type="match status" value="1"/>
</dbReference>
<accession>A0A3S0KP50</accession>
<feature type="compositionally biased region" description="Polar residues" evidence="1">
    <location>
        <begin position="246"/>
        <end position="256"/>
    </location>
</feature>